<dbReference type="InterPro" id="IPR018764">
    <property type="entry name" value="RskA_C"/>
</dbReference>
<feature type="domain" description="Anti-sigma K factor RskA C-terminal" evidence="3">
    <location>
        <begin position="185"/>
        <end position="320"/>
    </location>
</feature>
<feature type="region of interest" description="Disordered" evidence="1">
    <location>
        <begin position="129"/>
        <end position="152"/>
    </location>
</feature>
<accession>A0AAJ6B218</accession>
<reference evidence="4" key="1">
    <citation type="submission" date="2023-03" db="EMBL/GenBank/DDBJ databases">
        <title>Andean soil-derived lignocellulolytic bacterial consortium as a source of novel taxa and putative plastic-active enzymes.</title>
        <authorList>
            <person name="Diaz-Garcia L."/>
            <person name="Chuvochina M."/>
            <person name="Feuerriegel G."/>
            <person name="Bunk B."/>
            <person name="Sproer C."/>
            <person name="Streit W.R."/>
            <person name="Rodriguez L.M."/>
            <person name="Overmann J."/>
            <person name="Jimenez D.J."/>
        </authorList>
    </citation>
    <scope>NUCLEOTIDE SEQUENCE</scope>
    <source>
        <strain evidence="4">MAG 4610</strain>
    </source>
</reference>
<evidence type="ECO:0000313" key="4">
    <source>
        <dbReference type="EMBL" id="WEK12320.1"/>
    </source>
</evidence>
<evidence type="ECO:0000313" key="5">
    <source>
        <dbReference type="Proteomes" id="UP001213972"/>
    </source>
</evidence>
<dbReference type="AlphaFoldDB" id="A0AAJ6B218"/>
<organism evidence="4 5">
    <name type="scientific">Candidatus Microbacterium phytovorans</name>
    <dbReference type="NCBI Taxonomy" id="3121374"/>
    <lineage>
        <taxon>Bacteria</taxon>
        <taxon>Bacillati</taxon>
        <taxon>Actinomycetota</taxon>
        <taxon>Actinomycetes</taxon>
        <taxon>Micrococcales</taxon>
        <taxon>Microbacteriaceae</taxon>
        <taxon>Microbacterium</taxon>
    </lineage>
</organism>
<keyword evidence="2" id="KW-0472">Membrane</keyword>
<feature type="transmembrane region" description="Helical" evidence="2">
    <location>
        <begin position="182"/>
        <end position="202"/>
    </location>
</feature>
<dbReference type="Proteomes" id="UP001213972">
    <property type="component" value="Chromosome"/>
</dbReference>
<proteinExistence type="predicted"/>
<name>A0AAJ6B218_9MICO</name>
<evidence type="ECO:0000259" key="3">
    <source>
        <dbReference type="Pfam" id="PF10099"/>
    </source>
</evidence>
<keyword evidence="2" id="KW-1133">Transmembrane helix</keyword>
<evidence type="ECO:0000256" key="2">
    <source>
        <dbReference type="SAM" id="Phobius"/>
    </source>
</evidence>
<dbReference type="PANTHER" id="PTHR37461">
    <property type="entry name" value="ANTI-SIGMA-K FACTOR RSKA"/>
    <property type="match status" value="1"/>
</dbReference>
<gene>
    <name evidence="4" type="ORF">P0Y48_07445</name>
</gene>
<evidence type="ECO:0000256" key="1">
    <source>
        <dbReference type="SAM" id="MobiDB-lite"/>
    </source>
</evidence>
<protein>
    <submittedName>
        <fullName evidence="4">Anti-sigma factor</fullName>
    </submittedName>
</protein>
<dbReference type="InterPro" id="IPR051474">
    <property type="entry name" value="Anti-sigma-K/W_factor"/>
</dbReference>
<dbReference type="GO" id="GO:0016989">
    <property type="term" value="F:sigma factor antagonist activity"/>
    <property type="evidence" value="ECO:0007669"/>
    <property type="project" value="TreeGrafter"/>
</dbReference>
<sequence length="329" mass="33067">MNIQEFAELSAGRALGALSDDDERAFQEALRLHPEWQGIADLDVETAAALGESVAPVAPPLAARSQILGRIRGARETPDAVASDAGFAPVSAAGAAGAAGAAADDVNDTVALDRESRARLREAFAADQARAADEADAAAEAAGAEPPPLPETAAPEEAALRAAAPPTEIIQAIQRKNWTRGLFALVASIALLVGVGWGVGAITDALRTPPEIATLAQIEAAPDAQEASGELSGGGQATLHWSPSVGEAVIVASGLPAIDSDRTFELWFVRDGTPISAGTFDAADGEATAVLAGDVQVGDTVAVTVEQAGGAPDGAPTTDPLVAITPADA</sequence>
<keyword evidence="2" id="KW-0812">Transmembrane</keyword>
<dbReference type="GO" id="GO:0005886">
    <property type="term" value="C:plasma membrane"/>
    <property type="evidence" value="ECO:0007669"/>
    <property type="project" value="InterPro"/>
</dbReference>
<dbReference type="PANTHER" id="PTHR37461:SF1">
    <property type="entry name" value="ANTI-SIGMA-K FACTOR RSKA"/>
    <property type="match status" value="1"/>
</dbReference>
<dbReference type="GO" id="GO:0006417">
    <property type="term" value="P:regulation of translation"/>
    <property type="evidence" value="ECO:0007669"/>
    <property type="project" value="TreeGrafter"/>
</dbReference>
<dbReference type="Pfam" id="PF10099">
    <property type="entry name" value="RskA_C"/>
    <property type="match status" value="1"/>
</dbReference>
<dbReference type="EMBL" id="CP119321">
    <property type="protein sequence ID" value="WEK12320.1"/>
    <property type="molecule type" value="Genomic_DNA"/>
</dbReference>